<dbReference type="RefSeq" id="WP_345653990.1">
    <property type="nucleotide sequence ID" value="NZ_BAABKB010000021.1"/>
</dbReference>
<gene>
    <name evidence="3" type="ORF">GCM10023335_51830</name>
</gene>
<dbReference type="SUPFAM" id="SSF53720">
    <property type="entry name" value="ALDH-like"/>
    <property type="match status" value="1"/>
</dbReference>
<proteinExistence type="predicted"/>
<sequence>MTLTGDLLIGAAQVPATTGTMKALNPATGELVQPEFAFGGPAEVDHAVRLADEAFDSYSHTGPAERAAFLDLIADKLEAAKDDLAARLALETGLPAAQFEGEAVRTAGVFRKFAIVVRQGRYLQATIDPAQPDRQPTPRQDHRLQKVALGPVVVFGASNFPISYSVAGGDTASALAAGCPVVVKAHNAHPGASEIEGRVIQQAVAEAGLHEGVFSLVRGAGNEIGEALVDHPLVRAVTFTGSEAGGMALYRRAQQRPDPIPVFTEMTSVNPTFVLPAALAARAAEIGGGLAQRAMYNVGQACLKPAVLLAVDGPGFEELRDAARAEVEKAAARTMLTPGIHDAYVRNVQRMDEHGATRIAAGAPAPDDTWDGQSLLYEVTGEQLLAEPALREEVFGPAVLLVKLTGADQLLEVARAFRGQLSATLHAEAADRAATEQLLPILERRTGRIVFNVFSMPQEVSYASTHGGPFPATSDSRFTSVGMGAIERFVRPVTYQNFPDDLLPEPLRAANPRQLWRVVDGELTRN</sequence>
<reference evidence="4" key="1">
    <citation type="journal article" date="2019" name="Int. J. Syst. Evol. Microbiol.">
        <title>The Global Catalogue of Microorganisms (GCM) 10K type strain sequencing project: providing services to taxonomists for standard genome sequencing and annotation.</title>
        <authorList>
            <consortium name="The Broad Institute Genomics Platform"/>
            <consortium name="The Broad Institute Genome Sequencing Center for Infectious Disease"/>
            <person name="Wu L."/>
            <person name="Ma J."/>
        </authorList>
    </citation>
    <scope>NUCLEOTIDE SEQUENCE [LARGE SCALE GENOMIC DNA]</scope>
    <source>
        <strain evidence="4">JCM 18409</strain>
    </source>
</reference>
<dbReference type="InterPro" id="IPR050740">
    <property type="entry name" value="Aldehyde_DH_Superfamily"/>
</dbReference>
<protein>
    <submittedName>
        <fullName evidence="3">Aldehyde dehydrogenase (NADP(+))</fullName>
    </submittedName>
</protein>
<dbReference type="InterPro" id="IPR016163">
    <property type="entry name" value="Ald_DH_C"/>
</dbReference>
<dbReference type="EMBL" id="BAABKB010000021">
    <property type="protein sequence ID" value="GAA5021198.1"/>
    <property type="molecule type" value="Genomic_DNA"/>
</dbReference>
<dbReference type="InterPro" id="IPR016161">
    <property type="entry name" value="Ald_DH/histidinol_DH"/>
</dbReference>
<dbReference type="Proteomes" id="UP001501759">
    <property type="component" value="Unassembled WGS sequence"/>
</dbReference>
<keyword evidence="1" id="KW-0560">Oxidoreductase</keyword>
<evidence type="ECO:0000313" key="3">
    <source>
        <dbReference type="EMBL" id="GAA5021198.1"/>
    </source>
</evidence>
<keyword evidence="4" id="KW-1185">Reference proteome</keyword>
<dbReference type="CDD" id="cd07129">
    <property type="entry name" value="ALDH_KGSADH"/>
    <property type="match status" value="1"/>
</dbReference>
<evidence type="ECO:0000259" key="2">
    <source>
        <dbReference type="Pfam" id="PF00171"/>
    </source>
</evidence>
<evidence type="ECO:0000313" key="4">
    <source>
        <dbReference type="Proteomes" id="UP001501759"/>
    </source>
</evidence>
<dbReference type="PANTHER" id="PTHR43353:SF3">
    <property type="entry name" value="ALDEHYDE DEHYDROGENASE-RELATED"/>
    <property type="match status" value="1"/>
</dbReference>
<dbReference type="PANTHER" id="PTHR43353">
    <property type="entry name" value="SUCCINATE-SEMIALDEHYDE DEHYDROGENASE, MITOCHONDRIAL"/>
    <property type="match status" value="1"/>
</dbReference>
<accession>A0ABP9J5F2</accession>
<dbReference type="Gene3D" id="3.40.309.10">
    <property type="entry name" value="Aldehyde Dehydrogenase, Chain A, domain 2"/>
    <property type="match status" value="1"/>
</dbReference>
<comment type="caution">
    <text evidence="3">The sequence shown here is derived from an EMBL/GenBank/DDBJ whole genome shotgun (WGS) entry which is preliminary data.</text>
</comment>
<dbReference type="Gene3D" id="3.40.605.10">
    <property type="entry name" value="Aldehyde Dehydrogenase, Chain A, domain 1"/>
    <property type="match status" value="1"/>
</dbReference>
<dbReference type="InterPro" id="IPR015590">
    <property type="entry name" value="Aldehyde_DH_dom"/>
</dbReference>
<organism evidence="3 4">
    <name type="scientific">Streptomyces siamensis</name>
    <dbReference type="NCBI Taxonomy" id="1274986"/>
    <lineage>
        <taxon>Bacteria</taxon>
        <taxon>Bacillati</taxon>
        <taxon>Actinomycetota</taxon>
        <taxon>Actinomycetes</taxon>
        <taxon>Kitasatosporales</taxon>
        <taxon>Streptomycetaceae</taxon>
        <taxon>Streptomyces</taxon>
    </lineage>
</organism>
<name>A0ABP9J5F2_9ACTN</name>
<evidence type="ECO:0000256" key="1">
    <source>
        <dbReference type="ARBA" id="ARBA00023002"/>
    </source>
</evidence>
<dbReference type="Pfam" id="PF00171">
    <property type="entry name" value="Aldedh"/>
    <property type="match status" value="1"/>
</dbReference>
<dbReference type="InterPro" id="IPR016162">
    <property type="entry name" value="Ald_DH_N"/>
</dbReference>
<dbReference type="InterPro" id="IPR044151">
    <property type="entry name" value="ALDH_KGSADH"/>
</dbReference>
<feature type="domain" description="Aldehyde dehydrogenase" evidence="2">
    <location>
        <begin position="17"/>
        <end position="435"/>
    </location>
</feature>